<dbReference type="HOGENOM" id="CLU_1102756_0_0_1"/>
<accession>M2WKR6</accession>
<dbReference type="Proteomes" id="UP000016933">
    <property type="component" value="Unassembled WGS sequence"/>
</dbReference>
<dbReference type="Pfam" id="PF00646">
    <property type="entry name" value="F-box"/>
    <property type="match status" value="1"/>
</dbReference>
<feature type="region of interest" description="Disordered" evidence="1">
    <location>
        <begin position="230"/>
        <end position="252"/>
    </location>
</feature>
<protein>
    <recommendedName>
        <fullName evidence="2">F-box domain-containing protein</fullName>
    </recommendedName>
</protein>
<evidence type="ECO:0000313" key="3">
    <source>
        <dbReference type="EMBL" id="EME39573.1"/>
    </source>
</evidence>
<dbReference type="OMA" id="KEATWPL"/>
<evidence type="ECO:0000259" key="2">
    <source>
        <dbReference type="Pfam" id="PF00646"/>
    </source>
</evidence>
<keyword evidence="4" id="KW-1185">Reference proteome</keyword>
<sequence>MLHNATILGKIFVHLPMRDILVNIQRTCRLWRNVVRDTDKVQKALFLKPISQKGLIYMSEAEAKKGAGWLGRVGKSAEIFEHPLATRGDTALRKYYIANIGGRAEASWRRMLISQPPMKAVIASQWVNGEQIEKFIVAKSVGITLGEVVEAFHERNVFYVTFQGYQAWKQIQWTKDATWPLLETGTKGVRRGRWREVKDCDDVAAMGEELIEAAKRSRISADAKMEERYDVKMEEAKRKKKERASFASSRKS</sequence>
<dbReference type="eggNOG" id="ENOG502RPXX">
    <property type="taxonomic scope" value="Eukaryota"/>
</dbReference>
<proteinExistence type="predicted"/>
<dbReference type="InterPro" id="IPR001810">
    <property type="entry name" value="F-box_dom"/>
</dbReference>
<dbReference type="OrthoDB" id="3643498at2759"/>
<dbReference type="InterPro" id="IPR036047">
    <property type="entry name" value="F-box-like_dom_sf"/>
</dbReference>
<gene>
    <name evidence="3" type="ORF">DOTSEDRAFT_75287</name>
</gene>
<dbReference type="Gene3D" id="1.20.1280.50">
    <property type="match status" value="1"/>
</dbReference>
<evidence type="ECO:0000256" key="1">
    <source>
        <dbReference type="SAM" id="MobiDB-lite"/>
    </source>
</evidence>
<organism evidence="3 4">
    <name type="scientific">Dothistroma septosporum (strain NZE10 / CBS 128990)</name>
    <name type="common">Red band needle blight fungus</name>
    <name type="synonym">Mycosphaerella pini</name>
    <dbReference type="NCBI Taxonomy" id="675120"/>
    <lineage>
        <taxon>Eukaryota</taxon>
        <taxon>Fungi</taxon>
        <taxon>Dikarya</taxon>
        <taxon>Ascomycota</taxon>
        <taxon>Pezizomycotina</taxon>
        <taxon>Dothideomycetes</taxon>
        <taxon>Dothideomycetidae</taxon>
        <taxon>Mycosphaerellales</taxon>
        <taxon>Mycosphaerellaceae</taxon>
        <taxon>Dothistroma</taxon>
    </lineage>
</organism>
<feature type="domain" description="F-box" evidence="2">
    <location>
        <begin position="7"/>
        <end position="39"/>
    </location>
</feature>
<dbReference type="STRING" id="675120.M2WKR6"/>
<evidence type="ECO:0000313" key="4">
    <source>
        <dbReference type="Proteomes" id="UP000016933"/>
    </source>
</evidence>
<dbReference type="EMBL" id="KB446545">
    <property type="protein sequence ID" value="EME39573.1"/>
    <property type="molecule type" value="Genomic_DNA"/>
</dbReference>
<dbReference type="AlphaFoldDB" id="M2WKR6"/>
<reference evidence="4" key="1">
    <citation type="journal article" date="2012" name="PLoS Genet.">
        <title>The genomes of the fungal plant pathogens Cladosporium fulvum and Dothistroma septosporum reveal adaptation to different hosts and lifestyles but also signatures of common ancestry.</title>
        <authorList>
            <person name="de Wit P.J.G.M."/>
            <person name="van der Burgt A."/>
            <person name="Oekmen B."/>
            <person name="Stergiopoulos I."/>
            <person name="Abd-Elsalam K.A."/>
            <person name="Aerts A.L."/>
            <person name="Bahkali A.H."/>
            <person name="Beenen H.G."/>
            <person name="Chettri P."/>
            <person name="Cox M.P."/>
            <person name="Datema E."/>
            <person name="de Vries R.P."/>
            <person name="Dhillon B."/>
            <person name="Ganley A.R."/>
            <person name="Griffiths S.A."/>
            <person name="Guo Y."/>
            <person name="Hamelin R.C."/>
            <person name="Henrissat B."/>
            <person name="Kabir M.S."/>
            <person name="Jashni M.K."/>
            <person name="Kema G."/>
            <person name="Klaubauf S."/>
            <person name="Lapidus A."/>
            <person name="Levasseur A."/>
            <person name="Lindquist E."/>
            <person name="Mehrabi R."/>
            <person name="Ohm R.A."/>
            <person name="Owen T.J."/>
            <person name="Salamov A."/>
            <person name="Schwelm A."/>
            <person name="Schijlen E."/>
            <person name="Sun H."/>
            <person name="van den Burg H.A."/>
            <person name="van Ham R.C.H.J."/>
            <person name="Zhang S."/>
            <person name="Goodwin S.B."/>
            <person name="Grigoriev I.V."/>
            <person name="Collemare J."/>
            <person name="Bradshaw R.E."/>
        </authorList>
    </citation>
    <scope>NUCLEOTIDE SEQUENCE [LARGE SCALE GENOMIC DNA]</scope>
    <source>
        <strain evidence="4">NZE10 / CBS 128990</strain>
    </source>
</reference>
<name>M2WKR6_DOTSN</name>
<dbReference type="SUPFAM" id="SSF81383">
    <property type="entry name" value="F-box domain"/>
    <property type="match status" value="1"/>
</dbReference>
<reference evidence="3 4" key="2">
    <citation type="journal article" date="2012" name="PLoS Pathog.">
        <title>Diverse lifestyles and strategies of plant pathogenesis encoded in the genomes of eighteen Dothideomycetes fungi.</title>
        <authorList>
            <person name="Ohm R.A."/>
            <person name="Feau N."/>
            <person name="Henrissat B."/>
            <person name="Schoch C.L."/>
            <person name="Horwitz B.A."/>
            <person name="Barry K.W."/>
            <person name="Condon B.J."/>
            <person name="Copeland A.C."/>
            <person name="Dhillon B."/>
            <person name="Glaser F."/>
            <person name="Hesse C.N."/>
            <person name="Kosti I."/>
            <person name="LaButti K."/>
            <person name="Lindquist E.A."/>
            <person name="Lucas S."/>
            <person name="Salamov A.A."/>
            <person name="Bradshaw R.E."/>
            <person name="Ciuffetti L."/>
            <person name="Hamelin R.C."/>
            <person name="Kema G.H.J."/>
            <person name="Lawrence C."/>
            <person name="Scott J.A."/>
            <person name="Spatafora J.W."/>
            <person name="Turgeon B.G."/>
            <person name="de Wit P.J.G.M."/>
            <person name="Zhong S."/>
            <person name="Goodwin S.B."/>
            <person name="Grigoriev I.V."/>
        </authorList>
    </citation>
    <scope>NUCLEOTIDE SEQUENCE [LARGE SCALE GENOMIC DNA]</scope>
    <source>
        <strain evidence="4">NZE10 / CBS 128990</strain>
    </source>
</reference>